<protein>
    <submittedName>
        <fullName evidence="1">Uncharacterized protein</fullName>
    </submittedName>
</protein>
<organism evidence="1 2">
    <name type="scientific">Smallanthus sonchifolius</name>
    <dbReference type="NCBI Taxonomy" id="185202"/>
    <lineage>
        <taxon>Eukaryota</taxon>
        <taxon>Viridiplantae</taxon>
        <taxon>Streptophyta</taxon>
        <taxon>Embryophyta</taxon>
        <taxon>Tracheophyta</taxon>
        <taxon>Spermatophyta</taxon>
        <taxon>Magnoliopsida</taxon>
        <taxon>eudicotyledons</taxon>
        <taxon>Gunneridae</taxon>
        <taxon>Pentapetalae</taxon>
        <taxon>asterids</taxon>
        <taxon>campanulids</taxon>
        <taxon>Asterales</taxon>
        <taxon>Asteraceae</taxon>
        <taxon>Asteroideae</taxon>
        <taxon>Heliantheae alliance</taxon>
        <taxon>Millerieae</taxon>
        <taxon>Smallanthus</taxon>
    </lineage>
</organism>
<sequence length="83" mass="8903">MASAGQCLCHNLWESPEGLSRGKYADDARPPPKDATQKTTSSGKDPVGQGDPVKLLTSLLRRTQILSGKLLSLPKDPPLPLRP</sequence>
<gene>
    <name evidence="1" type="ORF">L1987_24247</name>
</gene>
<accession>A0ACB9IJ57</accession>
<name>A0ACB9IJ57_9ASTR</name>
<evidence type="ECO:0000313" key="2">
    <source>
        <dbReference type="Proteomes" id="UP001056120"/>
    </source>
</evidence>
<dbReference type="EMBL" id="CM042025">
    <property type="protein sequence ID" value="KAI3808298.1"/>
    <property type="molecule type" value="Genomic_DNA"/>
</dbReference>
<reference evidence="1 2" key="2">
    <citation type="journal article" date="2022" name="Mol. Ecol. Resour.">
        <title>The genomes of chicory, endive, great burdock and yacon provide insights into Asteraceae paleo-polyploidization history and plant inulin production.</title>
        <authorList>
            <person name="Fan W."/>
            <person name="Wang S."/>
            <person name="Wang H."/>
            <person name="Wang A."/>
            <person name="Jiang F."/>
            <person name="Liu H."/>
            <person name="Zhao H."/>
            <person name="Xu D."/>
            <person name="Zhang Y."/>
        </authorList>
    </citation>
    <scope>NUCLEOTIDE SEQUENCE [LARGE SCALE GENOMIC DNA]</scope>
    <source>
        <strain evidence="2">cv. Yunnan</strain>
        <tissue evidence="1">Leaves</tissue>
    </source>
</reference>
<proteinExistence type="predicted"/>
<evidence type="ECO:0000313" key="1">
    <source>
        <dbReference type="EMBL" id="KAI3808298.1"/>
    </source>
</evidence>
<reference evidence="2" key="1">
    <citation type="journal article" date="2022" name="Mol. Ecol. Resour.">
        <title>The genomes of chicory, endive, great burdock and yacon provide insights into Asteraceae palaeo-polyploidization history and plant inulin production.</title>
        <authorList>
            <person name="Fan W."/>
            <person name="Wang S."/>
            <person name="Wang H."/>
            <person name="Wang A."/>
            <person name="Jiang F."/>
            <person name="Liu H."/>
            <person name="Zhao H."/>
            <person name="Xu D."/>
            <person name="Zhang Y."/>
        </authorList>
    </citation>
    <scope>NUCLEOTIDE SEQUENCE [LARGE SCALE GENOMIC DNA]</scope>
    <source>
        <strain evidence="2">cv. Yunnan</strain>
    </source>
</reference>
<keyword evidence="2" id="KW-1185">Reference proteome</keyword>
<dbReference type="Proteomes" id="UP001056120">
    <property type="component" value="Linkage Group LG08"/>
</dbReference>
<comment type="caution">
    <text evidence="1">The sequence shown here is derived from an EMBL/GenBank/DDBJ whole genome shotgun (WGS) entry which is preliminary data.</text>
</comment>